<proteinExistence type="predicted"/>
<organism evidence="2 3">
    <name type="scientific">Rhizobium alvei</name>
    <dbReference type="NCBI Taxonomy" id="1132659"/>
    <lineage>
        <taxon>Bacteria</taxon>
        <taxon>Pseudomonadati</taxon>
        <taxon>Pseudomonadota</taxon>
        <taxon>Alphaproteobacteria</taxon>
        <taxon>Hyphomicrobiales</taxon>
        <taxon>Rhizobiaceae</taxon>
        <taxon>Rhizobium/Agrobacterium group</taxon>
        <taxon>Rhizobium</taxon>
    </lineage>
</organism>
<protein>
    <submittedName>
        <fullName evidence="2">MaoC family dehydratase</fullName>
    </submittedName>
</protein>
<dbReference type="EMBL" id="JAUOZU010000010">
    <property type="protein sequence ID" value="MDO6965337.1"/>
    <property type="molecule type" value="Genomic_DNA"/>
</dbReference>
<accession>A0ABT8YNR4</accession>
<name>A0ABT8YNR4_9HYPH</name>
<keyword evidence="3" id="KW-1185">Reference proteome</keyword>
<dbReference type="InterPro" id="IPR029069">
    <property type="entry name" value="HotDog_dom_sf"/>
</dbReference>
<dbReference type="InterPro" id="IPR002539">
    <property type="entry name" value="MaoC-like_dom"/>
</dbReference>
<dbReference type="SUPFAM" id="SSF54637">
    <property type="entry name" value="Thioesterase/thiol ester dehydrase-isomerase"/>
    <property type="match status" value="1"/>
</dbReference>
<dbReference type="InterPro" id="IPR052342">
    <property type="entry name" value="MCH/BMMD"/>
</dbReference>
<dbReference type="Gene3D" id="3.10.129.10">
    <property type="entry name" value="Hotdog Thioesterase"/>
    <property type="match status" value="1"/>
</dbReference>
<reference evidence="2" key="1">
    <citation type="journal article" date="2015" name="Int. J. Syst. Evol. Microbiol.">
        <title>Rhizobium alvei sp. nov., isolated from a freshwater river.</title>
        <authorList>
            <person name="Sheu S.Y."/>
            <person name="Huang H.W."/>
            <person name="Young C.C."/>
            <person name="Chen W.M."/>
        </authorList>
    </citation>
    <scope>NUCLEOTIDE SEQUENCE</scope>
    <source>
        <strain evidence="2">TNR-22</strain>
    </source>
</reference>
<dbReference type="Proteomes" id="UP001174932">
    <property type="component" value="Unassembled WGS sequence"/>
</dbReference>
<dbReference type="PANTHER" id="PTHR43664">
    <property type="entry name" value="MONOAMINE OXIDASE-RELATED"/>
    <property type="match status" value="1"/>
</dbReference>
<dbReference type="PANTHER" id="PTHR43664:SF1">
    <property type="entry name" value="BETA-METHYLMALYL-COA DEHYDRATASE"/>
    <property type="match status" value="1"/>
</dbReference>
<evidence type="ECO:0000259" key="1">
    <source>
        <dbReference type="Pfam" id="PF01575"/>
    </source>
</evidence>
<evidence type="ECO:0000313" key="2">
    <source>
        <dbReference type="EMBL" id="MDO6965337.1"/>
    </source>
</evidence>
<dbReference type="RefSeq" id="WP_304377262.1">
    <property type="nucleotide sequence ID" value="NZ_JAUOZU010000010.1"/>
</dbReference>
<dbReference type="Pfam" id="PF01575">
    <property type="entry name" value="MaoC_dehydratas"/>
    <property type="match status" value="1"/>
</dbReference>
<evidence type="ECO:0000313" key="3">
    <source>
        <dbReference type="Proteomes" id="UP001174932"/>
    </source>
</evidence>
<sequence>MTFERPWPKGHLHLEDLSIGQRFESREQRMELDEVKEFAGRYDPQFFHLDEEEAAGSLFGRLAASGWHTAANSMRLMVESVPFARGLIGAGGEISWPKATFPGDTLRVLSEVVEIAPSRSRPDRGMVTLKCQTLNQHGEIVQVFNPRIVVWRRPATE</sequence>
<feature type="domain" description="MaoC-like" evidence="1">
    <location>
        <begin position="19"/>
        <end position="119"/>
    </location>
</feature>
<comment type="caution">
    <text evidence="2">The sequence shown here is derived from an EMBL/GenBank/DDBJ whole genome shotgun (WGS) entry which is preliminary data.</text>
</comment>
<dbReference type="CDD" id="cd03454">
    <property type="entry name" value="YdeM"/>
    <property type="match status" value="1"/>
</dbReference>
<gene>
    <name evidence="2" type="ORF">Q4481_15325</name>
</gene>
<reference evidence="2" key="2">
    <citation type="submission" date="2023-07" db="EMBL/GenBank/DDBJ databases">
        <authorList>
            <person name="Shen H."/>
        </authorList>
    </citation>
    <scope>NUCLEOTIDE SEQUENCE</scope>
    <source>
        <strain evidence="2">TNR-22</strain>
    </source>
</reference>